<gene>
    <name evidence="1" type="ORF">TGEB3V08_LOCUS944</name>
</gene>
<reference evidence="1" key="1">
    <citation type="submission" date="2020-11" db="EMBL/GenBank/DDBJ databases">
        <authorList>
            <person name="Tran Van P."/>
        </authorList>
    </citation>
    <scope>NUCLEOTIDE SEQUENCE</scope>
</reference>
<dbReference type="EMBL" id="OE839301">
    <property type="protein sequence ID" value="CAD7586633.1"/>
    <property type="molecule type" value="Genomic_DNA"/>
</dbReference>
<name>A0A7R9PHI7_TIMGE</name>
<organism evidence="1">
    <name type="scientific">Timema genevievae</name>
    <name type="common">Walking stick</name>
    <dbReference type="NCBI Taxonomy" id="629358"/>
    <lineage>
        <taxon>Eukaryota</taxon>
        <taxon>Metazoa</taxon>
        <taxon>Ecdysozoa</taxon>
        <taxon>Arthropoda</taxon>
        <taxon>Hexapoda</taxon>
        <taxon>Insecta</taxon>
        <taxon>Pterygota</taxon>
        <taxon>Neoptera</taxon>
        <taxon>Polyneoptera</taxon>
        <taxon>Phasmatodea</taxon>
        <taxon>Timematodea</taxon>
        <taxon>Timematoidea</taxon>
        <taxon>Timematidae</taxon>
        <taxon>Timema</taxon>
    </lineage>
</organism>
<dbReference type="AlphaFoldDB" id="A0A7R9PHI7"/>
<accession>A0A7R9PHI7</accession>
<evidence type="ECO:0000313" key="1">
    <source>
        <dbReference type="EMBL" id="CAD7586633.1"/>
    </source>
</evidence>
<sequence>MTWRSRFKSRLDVLKERSPPVHPTKIRTSISPSSAVELNTTSVLANYATEAEVKEGIVNQINLCWYRGLNPGPPSKKTDTLPLDHQGRICLGVVSFPVRDLCNVGYTGVEVCGGKLGPVREKKWQHCGFL</sequence>
<protein>
    <submittedName>
        <fullName evidence="1">Uncharacterized protein</fullName>
    </submittedName>
</protein>
<proteinExistence type="predicted"/>